<proteinExistence type="inferred from homology"/>
<comment type="subunit">
    <text evidence="9">Forms homodimers and heterodimers with PHETA1. Interacts with OCRL and INPP5B.</text>
</comment>
<name>F6ZB73_MONDO</name>
<evidence type="ECO:0000256" key="1">
    <source>
        <dbReference type="ARBA" id="ARBA00004172"/>
    </source>
</evidence>
<keyword evidence="5" id="KW-0175">Coiled coil</keyword>
<keyword evidence="3 10" id="KW-0967">Endosome</keyword>
<keyword evidence="4 10" id="KW-0333">Golgi apparatus</keyword>
<dbReference type="PANTHER" id="PTHR22902">
    <property type="entry name" value="SESQUIPEDALIAN"/>
    <property type="match status" value="1"/>
</dbReference>
<comment type="subunit">
    <text evidence="10">Forms homodimers and heterodimers with PHETA. Interacts with OCRL and INPP5B.</text>
</comment>
<dbReference type="GO" id="GO:0030136">
    <property type="term" value="C:clathrin-coated vesicle"/>
    <property type="evidence" value="ECO:0007669"/>
    <property type="project" value="UniProtKB-SubCell"/>
</dbReference>
<dbReference type="GeneTree" id="ENSGT00940000162686"/>
<keyword evidence="14" id="KW-1185">Reference proteome</keyword>
<dbReference type="GO" id="GO:0042147">
    <property type="term" value="P:retrograde transport, endosome to Golgi"/>
    <property type="evidence" value="ECO:0000318"/>
    <property type="project" value="GO_Central"/>
</dbReference>
<dbReference type="SUPFAM" id="SSF50729">
    <property type="entry name" value="PH domain-like"/>
    <property type="match status" value="1"/>
</dbReference>
<protein>
    <recommendedName>
        <fullName evidence="10">Sesquipedalian</fullName>
        <shortName evidence="10">Ses</shortName>
    </recommendedName>
    <alternativeName>
        <fullName evidence="10">PH domain-containing endocytic trafficking adaptor</fullName>
    </alternativeName>
</protein>
<dbReference type="AlphaFoldDB" id="F6ZB73"/>
<dbReference type="PROSITE" id="PS50003">
    <property type="entry name" value="PH_DOMAIN"/>
    <property type="match status" value="1"/>
</dbReference>
<evidence type="ECO:0000256" key="3">
    <source>
        <dbReference type="ARBA" id="ARBA00022753"/>
    </source>
</evidence>
<dbReference type="GO" id="GO:0007032">
    <property type="term" value="P:endosome organization"/>
    <property type="evidence" value="ECO:0000318"/>
    <property type="project" value="GO_Central"/>
</dbReference>
<comment type="function">
    <text evidence="7 10">Plays a role in endocytic trafficking. Required for receptor recycling from endosomes, both to the trans-Golgi network and the plasma membrane.</text>
</comment>
<feature type="domain" description="PH" evidence="12">
    <location>
        <begin position="17"/>
        <end position="123"/>
    </location>
</feature>
<dbReference type="OMA" id="PSHRRWF"/>
<evidence type="ECO:0000256" key="4">
    <source>
        <dbReference type="ARBA" id="ARBA00023034"/>
    </source>
</evidence>
<evidence type="ECO:0000256" key="2">
    <source>
        <dbReference type="ARBA" id="ARBA00004601"/>
    </source>
</evidence>
<evidence type="ECO:0000256" key="7">
    <source>
        <dbReference type="ARBA" id="ARBA00055391"/>
    </source>
</evidence>
<dbReference type="Bgee" id="ENSMODG00000025341">
    <property type="expression patterns" value="Expressed in lung and 18 other cell types or tissues"/>
</dbReference>
<keyword evidence="6 10" id="KW-0968">Cytoplasmic vesicle</keyword>
<evidence type="ECO:0000256" key="10">
    <source>
        <dbReference type="RuleBase" id="RU369082"/>
    </source>
</evidence>
<evidence type="ECO:0000313" key="13">
    <source>
        <dbReference type="Ensembl" id="ENSMODP00000037759.2"/>
    </source>
</evidence>
<dbReference type="FunFam" id="2.30.29.30:FF:000292">
    <property type="entry name" value="sesquipedalian-2 isoform X2"/>
    <property type="match status" value="1"/>
</dbReference>
<reference evidence="13 14" key="1">
    <citation type="journal article" date="2007" name="Nature">
        <title>Genome of the marsupial Monodelphis domestica reveals innovation in non-coding sequences.</title>
        <authorList>
            <person name="Mikkelsen T.S."/>
            <person name="Wakefield M.J."/>
            <person name="Aken B."/>
            <person name="Amemiya C.T."/>
            <person name="Chang J.L."/>
            <person name="Duke S."/>
            <person name="Garber M."/>
            <person name="Gentles A.J."/>
            <person name="Goodstadt L."/>
            <person name="Heger A."/>
            <person name="Jurka J."/>
            <person name="Kamal M."/>
            <person name="Mauceli E."/>
            <person name="Searle S.M."/>
            <person name="Sharpe T."/>
            <person name="Baker M.L."/>
            <person name="Batzer M.A."/>
            <person name="Benos P.V."/>
            <person name="Belov K."/>
            <person name="Clamp M."/>
            <person name="Cook A."/>
            <person name="Cuff J."/>
            <person name="Das R."/>
            <person name="Davidow L."/>
            <person name="Deakin J.E."/>
            <person name="Fazzari M.J."/>
            <person name="Glass J.L."/>
            <person name="Grabherr M."/>
            <person name="Greally J.M."/>
            <person name="Gu W."/>
            <person name="Hore T.A."/>
            <person name="Huttley G.A."/>
            <person name="Kleber M."/>
            <person name="Jirtle R.L."/>
            <person name="Koina E."/>
            <person name="Lee J.T."/>
            <person name="Mahony S."/>
            <person name="Marra M.A."/>
            <person name="Miller R.D."/>
            <person name="Nicholls R.D."/>
            <person name="Oda M."/>
            <person name="Papenfuss A.T."/>
            <person name="Parra Z.E."/>
            <person name="Pollock D.D."/>
            <person name="Ray D.A."/>
            <person name="Schein J.E."/>
            <person name="Speed T.P."/>
            <person name="Thompson K."/>
            <person name="VandeBerg J.L."/>
            <person name="Wade C.M."/>
            <person name="Walker J.A."/>
            <person name="Waters P.D."/>
            <person name="Webber C."/>
            <person name="Weidman J.R."/>
            <person name="Xie X."/>
            <person name="Zody M.C."/>
            <person name="Baldwin J."/>
            <person name="Abdouelleil A."/>
            <person name="Abdulkadir J."/>
            <person name="Abebe A."/>
            <person name="Abera B."/>
            <person name="Abreu J."/>
            <person name="Acer S.C."/>
            <person name="Aftuck L."/>
            <person name="Alexander A."/>
            <person name="An P."/>
            <person name="Anderson E."/>
            <person name="Anderson S."/>
            <person name="Arachi H."/>
            <person name="Azer M."/>
            <person name="Bachantsang P."/>
            <person name="Barry A."/>
            <person name="Bayul T."/>
            <person name="Berlin A."/>
            <person name="Bessette D."/>
            <person name="Bloom T."/>
            <person name="Bloom T."/>
            <person name="Boguslavskiy L."/>
            <person name="Bonnet C."/>
            <person name="Boukhgalter B."/>
            <person name="Bourzgui I."/>
            <person name="Brown A."/>
            <person name="Cahill P."/>
            <person name="Channer S."/>
            <person name="Cheshatsang Y."/>
            <person name="Chuda L."/>
            <person name="Citroen M."/>
            <person name="Collymore A."/>
            <person name="Cooke P."/>
            <person name="Costello M."/>
            <person name="D'Aco K."/>
            <person name="Daza R."/>
            <person name="De Haan G."/>
            <person name="DeGray S."/>
            <person name="DeMaso C."/>
            <person name="Dhargay N."/>
            <person name="Dooley K."/>
            <person name="Dooley E."/>
            <person name="Doricent M."/>
            <person name="Dorje P."/>
            <person name="Dorjee K."/>
            <person name="Dupes A."/>
            <person name="Elong R."/>
            <person name="Falk J."/>
            <person name="Farina A."/>
            <person name="Faro S."/>
            <person name="Ferguson D."/>
            <person name="Fisher S."/>
            <person name="Foley C.D."/>
            <person name="Franke A."/>
            <person name="Friedrich D."/>
            <person name="Gadbois L."/>
            <person name="Gearin G."/>
            <person name="Gearin C.R."/>
            <person name="Giannoukos G."/>
            <person name="Goode T."/>
            <person name="Graham J."/>
            <person name="Grandbois E."/>
            <person name="Grewal S."/>
            <person name="Gyaltsen K."/>
            <person name="Hafez N."/>
            <person name="Hagos B."/>
            <person name="Hall J."/>
            <person name="Henson C."/>
            <person name="Hollinger A."/>
            <person name="Honan T."/>
            <person name="Huard M.D."/>
            <person name="Hughes L."/>
            <person name="Hurhula B."/>
            <person name="Husby M.E."/>
            <person name="Kamat A."/>
            <person name="Kanga B."/>
            <person name="Kashin S."/>
            <person name="Khazanovich D."/>
            <person name="Kisner P."/>
            <person name="Lance K."/>
            <person name="Lara M."/>
            <person name="Lee W."/>
            <person name="Lennon N."/>
            <person name="Letendre F."/>
            <person name="LeVine R."/>
            <person name="Lipovsky A."/>
            <person name="Liu X."/>
            <person name="Liu J."/>
            <person name="Liu S."/>
            <person name="Lokyitsang T."/>
            <person name="Lokyitsang Y."/>
            <person name="Lubonja R."/>
            <person name="Lui A."/>
            <person name="MacDonald P."/>
            <person name="Magnisalis V."/>
            <person name="Maru K."/>
            <person name="Matthews C."/>
            <person name="McCusker W."/>
            <person name="McDonough S."/>
            <person name="Mehta T."/>
            <person name="Meldrim J."/>
            <person name="Meneus L."/>
            <person name="Mihai O."/>
            <person name="Mihalev A."/>
            <person name="Mihova T."/>
            <person name="Mittelman R."/>
            <person name="Mlenga V."/>
            <person name="Montmayeur A."/>
            <person name="Mulrain L."/>
            <person name="Navidi A."/>
            <person name="Naylor J."/>
            <person name="Negash T."/>
            <person name="Nguyen T."/>
            <person name="Nguyen N."/>
            <person name="Nicol R."/>
            <person name="Norbu C."/>
            <person name="Norbu N."/>
            <person name="Novod N."/>
            <person name="O'Neill B."/>
            <person name="Osman S."/>
            <person name="Markiewicz E."/>
            <person name="Oyono O.L."/>
            <person name="Patti C."/>
            <person name="Phunkhang P."/>
            <person name="Pierre F."/>
            <person name="Priest M."/>
            <person name="Raghuraman S."/>
            <person name="Rege F."/>
            <person name="Reyes R."/>
            <person name="Rise C."/>
            <person name="Rogov P."/>
            <person name="Ross K."/>
            <person name="Ryan E."/>
            <person name="Settipalli S."/>
            <person name="Shea T."/>
            <person name="Sherpa N."/>
            <person name="Shi L."/>
            <person name="Shih D."/>
            <person name="Sparrow T."/>
            <person name="Spaulding J."/>
            <person name="Stalker J."/>
            <person name="Stange-Thomann N."/>
            <person name="Stavropoulos S."/>
            <person name="Stone C."/>
            <person name="Strader C."/>
            <person name="Tesfaye S."/>
            <person name="Thomson T."/>
            <person name="Thoulutsang Y."/>
            <person name="Thoulutsang D."/>
            <person name="Topham K."/>
            <person name="Topping I."/>
            <person name="Tsamla T."/>
            <person name="Vassiliev H."/>
            <person name="Vo A."/>
            <person name="Wangchuk T."/>
            <person name="Wangdi T."/>
            <person name="Weiand M."/>
            <person name="Wilkinson J."/>
            <person name="Wilson A."/>
            <person name="Yadav S."/>
            <person name="Young G."/>
            <person name="Yu Q."/>
            <person name="Zembek L."/>
            <person name="Zhong D."/>
            <person name="Zimmer A."/>
            <person name="Zwirko Z."/>
            <person name="Jaffe D.B."/>
            <person name="Alvarez P."/>
            <person name="Brockman W."/>
            <person name="Butler J."/>
            <person name="Chin C."/>
            <person name="Gnerre S."/>
            <person name="MacCallum I."/>
            <person name="Graves J.A."/>
            <person name="Ponting C.P."/>
            <person name="Breen M."/>
            <person name="Samollow P.B."/>
            <person name="Lander E.S."/>
            <person name="Lindblad-Toh K."/>
        </authorList>
    </citation>
    <scope>NUCLEOTIDE SEQUENCE [LARGE SCALE GENOMIC DNA]</scope>
</reference>
<dbReference type="InterPro" id="IPR045188">
    <property type="entry name" value="Boi1/Boi2-like"/>
</dbReference>
<dbReference type="HOGENOM" id="CLU_060423_0_1_1"/>
<evidence type="ECO:0000256" key="9">
    <source>
        <dbReference type="ARBA" id="ARBA00064324"/>
    </source>
</evidence>
<dbReference type="eggNOG" id="ENOG502QQ94">
    <property type="taxonomic scope" value="Eukaryota"/>
</dbReference>
<dbReference type="Proteomes" id="UP000002280">
    <property type="component" value="Chromosome 8"/>
</dbReference>
<evidence type="ECO:0000256" key="5">
    <source>
        <dbReference type="ARBA" id="ARBA00023054"/>
    </source>
</evidence>
<feature type="region of interest" description="Disordered" evidence="11">
    <location>
        <begin position="143"/>
        <end position="190"/>
    </location>
</feature>
<dbReference type="SMART" id="SM00233">
    <property type="entry name" value="PH"/>
    <property type="match status" value="1"/>
</dbReference>
<comment type="subcellular location">
    <subcellularLocation>
        <location evidence="10">Early endosome</location>
    </subcellularLocation>
    <subcellularLocation>
        <location evidence="1 10">Recycling endosome</location>
    </subcellularLocation>
    <subcellularLocation>
        <location evidence="2 10">Golgi apparatus</location>
        <location evidence="2 10">trans-Golgi network</location>
    </subcellularLocation>
    <subcellularLocation>
        <location evidence="10">Cytoplasmic vesicle</location>
        <location evidence="10">Clathrin-coated vesicle</location>
    </subcellularLocation>
</comment>
<reference evidence="13" key="2">
    <citation type="submission" date="2025-08" db="UniProtKB">
        <authorList>
            <consortium name="Ensembl"/>
        </authorList>
    </citation>
    <scope>IDENTIFICATION</scope>
</reference>
<evidence type="ECO:0000256" key="8">
    <source>
        <dbReference type="ARBA" id="ARBA00060846"/>
    </source>
</evidence>
<feature type="region of interest" description="Disordered" evidence="11">
    <location>
        <begin position="23"/>
        <end position="43"/>
    </location>
</feature>
<evidence type="ECO:0000313" key="14">
    <source>
        <dbReference type="Proteomes" id="UP000002280"/>
    </source>
</evidence>
<dbReference type="PANTHER" id="PTHR22902:SF15">
    <property type="entry name" value="SESQUIPEDALIAN-2"/>
    <property type="match status" value="1"/>
</dbReference>
<reference evidence="13" key="3">
    <citation type="submission" date="2025-09" db="UniProtKB">
        <authorList>
            <consortium name="Ensembl"/>
        </authorList>
    </citation>
    <scope>IDENTIFICATION</scope>
</reference>
<dbReference type="GO" id="GO:0001881">
    <property type="term" value="P:receptor recycling"/>
    <property type="evidence" value="ECO:0000318"/>
    <property type="project" value="GO_Central"/>
</dbReference>
<accession>F6ZB73</accession>
<comment type="similarity">
    <text evidence="8 10">Belongs to the sesquipedalian family.</text>
</comment>
<dbReference type="GO" id="GO:0005769">
    <property type="term" value="C:early endosome"/>
    <property type="evidence" value="ECO:0000318"/>
    <property type="project" value="GO_Central"/>
</dbReference>
<dbReference type="GO" id="GO:0005829">
    <property type="term" value="C:cytosol"/>
    <property type="evidence" value="ECO:0007669"/>
    <property type="project" value="GOC"/>
</dbReference>
<dbReference type="Ensembl" id="ENSMODT00000039364.2">
    <property type="protein sequence ID" value="ENSMODP00000037759.2"/>
    <property type="gene ID" value="ENSMODG00000025341.2"/>
</dbReference>
<dbReference type="InterPro" id="IPR001849">
    <property type="entry name" value="PH_domain"/>
</dbReference>
<sequence length="261" mass="28683">MKLNEPSVAHYAVSGSPADHEGFLRRCSSPGPRQPSAPSASGSCPRCWFVLKGNLLFYFEGRESRAPLGLIVLEGSTVELCEAPQEFAFAIRFASPGARPYVLAAEDQQDQEAWLKVLSRASFSYMRLLVHELEGQLREMQLGPASRAARSPPRPPPEPEDGCPPLGDGLAERDEGGPRLPAPSTRRRLADSYPWGPTSCFSKLHGWYGQEITGLRREWLQARAAAFPWLPQRANQRGCCGRGIPLGVLAGSGTLWIWPFD</sequence>
<evidence type="ECO:0000259" key="12">
    <source>
        <dbReference type="PROSITE" id="PS50003"/>
    </source>
</evidence>
<evidence type="ECO:0000256" key="6">
    <source>
        <dbReference type="ARBA" id="ARBA00023329"/>
    </source>
</evidence>
<evidence type="ECO:0000256" key="11">
    <source>
        <dbReference type="SAM" id="MobiDB-lite"/>
    </source>
</evidence>
<keyword evidence="10" id="KW-0597">Phosphoprotein</keyword>
<dbReference type="Gene3D" id="2.30.29.30">
    <property type="entry name" value="Pleckstrin-homology domain (PH domain)/Phosphotyrosine-binding domain (PTB)"/>
    <property type="match status" value="1"/>
</dbReference>
<dbReference type="GO" id="GO:0055037">
    <property type="term" value="C:recycling endosome"/>
    <property type="evidence" value="ECO:0000318"/>
    <property type="project" value="GO_Central"/>
</dbReference>
<dbReference type="Pfam" id="PF00169">
    <property type="entry name" value="PH"/>
    <property type="match status" value="1"/>
</dbReference>
<dbReference type="InterPro" id="IPR011993">
    <property type="entry name" value="PH-like_dom_sf"/>
</dbReference>
<dbReference type="FunCoup" id="F6ZB73">
    <property type="interactions" value="194"/>
</dbReference>
<dbReference type="GO" id="GO:0005802">
    <property type="term" value="C:trans-Golgi network"/>
    <property type="evidence" value="ECO:0000318"/>
    <property type="project" value="GO_Central"/>
</dbReference>
<dbReference type="InParanoid" id="F6ZB73"/>
<organism evidence="13 14">
    <name type="scientific">Monodelphis domestica</name>
    <name type="common">Gray short-tailed opossum</name>
    <dbReference type="NCBI Taxonomy" id="13616"/>
    <lineage>
        <taxon>Eukaryota</taxon>
        <taxon>Metazoa</taxon>
        <taxon>Chordata</taxon>
        <taxon>Craniata</taxon>
        <taxon>Vertebrata</taxon>
        <taxon>Euteleostomi</taxon>
        <taxon>Mammalia</taxon>
        <taxon>Metatheria</taxon>
        <taxon>Didelphimorphia</taxon>
        <taxon>Didelphidae</taxon>
        <taxon>Monodelphis</taxon>
    </lineage>
</organism>